<accession>A0A8T9JJP7</accession>
<reference evidence="1" key="1">
    <citation type="submission" date="2022-01" db="EMBL/GenBank/DDBJ databases">
        <title>Identification of small circular DNA viruses in Tadarida brasiliensis fecal samples.</title>
        <authorList>
            <person name="Harding C."/>
            <person name="Larsen B.B."/>
            <person name="Gryseels S."/>
            <person name="Kraberger S."/>
            <person name="Suazo C."/>
            <person name="Worobey M."/>
            <person name="Van Doorslaer K."/>
            <person name="Varsani A."/>
        </authorList>
    </citation>
    <scope>NUCLEOTIDE SEQUENCE</scope>
    <source>
        <strain evidence="1">UA13_119</strain>
    </source>
</reference>
<dbReference type="Proteomes" id="UP001249168">
    <property type="component" value="Segment"/>
</dbReference>
<evidence type="ECO:0000313" key="2">
    <source>
        <dbReference type="Proteomes" id="UP001249168"/>
    </source>
</evidence>
<keyword evidence="2" id="KW-1185">Reference proteome</keyword>
<protein>
    <submittedName>
        <fullName evidence="1">Capsid protein</fullName>
    </submittedName>
</protein>
<proteinExistence type="predicted"/>
<dbReference type="EMBL" id="OM523006">
    <property type="protein sequence ID" value="UOK21037.1"/>
    <property type="molecule type" value="Genomic_DNA"/>
</dbReference>
<name>A0A8T9JJP7_9VIRU</name>
<organism evidence="1 2">
    <name type="scientific">Chifec virus UA13_119</name>
    <dbReference type="NCBI Taxonomy" id="2928926"/>
    <lineage>
        <taxon>Viruses</taxon>
        <taxon>Monodnaviria</taxon>
        <taxon>Shotokuvirae</taxon>
        <taxon>Cressdnaviricota</taxon>
        <taxon>Arfiviricetes</taxon>
        <taxon>Saturnivirales</taxon>
        <taxon>Mahapunaviridae</taxon>
        <taxon>Thebevirus</taxon>
        <taxon>Thebevirus arielis</taxon>
    </lineage>
</organism>
<sequence>MVGCANHTDTQLNPDVYETMAFRRRLKRFRKKRPLVRRFPRKRFNRKRNNTTVQSVTHGSFTGPQYRGRKLRQQAWRRALWASTRFMPHYRGADETVYTITTPAAQGSGVVVAIFPEKNGGVVGGTGFWTTPFARALDASVSVPLFRGDVTLRGGRAGLSLSLSSTAVDTVDVTIYLVFTNDNPDLTRLSTPQSLGWDPEVTADFATRTGKVLLRRHALLTSLNTSMMMEHRLRIRKVDEVRHSTGGKQFIWVVHAVNLTSATAVVLQGNAFSNLSFSADAIGTT</sequence>
<evidence type="ECO:0000313" key="1">
    <source>
        <dbReference type="EMBL" id="UOK21037.1"/>
    </source>
</evidence>